<accession>A0A9P9IRE1</accession>
<dbReference type="AlphaFoldDB" id="A0A9P9IRE1"/>
<feature type="compositionally biased region" description="Pro residues" evidence="1">
    <location>
        <begin position="217"/>
        <end position="251"/>
    </location>
</feature>
<sequence length="283" mass="30188">MTTLTVEDSGVHSDHSGAACTAATDMPGAHTCSPLQPSGACGPLTAATPTTPTTPTTPKTAHNHPYGQGKAQRPQRMQRTVASRPALLGNALFLGEAWEPIIAVQENHPARHVLTIVHHFQKSLKSKARAIGHYHSTCHRLTPKLTIVKPSCHFSLALPAPLSGPCPSCICLPAVVQPLQGCPLFHLPPSTFRLVLSSQSPHHNHLQPQITNQEQPQQPPPPPPPPPSASASAPPPPPLPPPRNISPPPMAIPFVDARPARRYSSTRPRLANPWPALFAASLY</sequence>
<evidence type="ECO:0000313" key="2">
    <source>
        <dbReference type="EMBL" id="KAH7128389.1"/>
    </source>
</evidence>
<keyword evidence="3" id="KW-1185">Reference proteome</keyword>
<feature type="compositionally biased region" description="Low complexity" evidence="1">
    <location>
        <begin position="45"/>
        <end position="60"/>
    </location>
</feature>
<feature type="region of interest" description="Disordered" evidence="1">
    <location>
        <begin position="199"/>
        <end position="253"/>
    </location>
</feature>
<protein>
    <submittedName>
        <fullName evidence="2">Uncharacterized protein</fullName>
    </submittedName>
</protein>
<dbReference type="Proteomes" id="UP000700596">
    <property type="component" value="Unassembled WGS sequence"/>
</dbReference>
<proteinExistence type="predicted"/>
<comment type="caution">
    <text evidence="2">The sequence shown here is derived from an EMBL/GenBank/DDBJ whole genome shotgun (WGS) entry which is preliminary data.</text>
</comment>
<organism evidence="2 3">
    <name type="scientific">Dendryphion nanum</name>
    <dbReference type="NCBI Taxonomy" id="256645"/>
    <lineage>
        <taxon>Eukaryota</taxon>
        <taxon>Fungi</taxon>
        <taxon>Dikarya</taxon>
        <taxon>Ascomycota</taxon>
        <taxon>Pezizomycotina</taxon>
        <taxon>Dothideomycetes</taxon>
        <taxon>Pleosporomycetidae</taxon>
        <taxon>Pleosporales</taxon>
        <taxon>Torulaceae</taxon>
        <taxon>Dendryphion</taxon>
    </lineage>
</organism>
<evidence type="ECO:0000313" key="3">
    <source>
        <dbReference type="Proteomes" id="UP000700596"/>
    </source>
</evidence>
<gene>
    <name evidence="2" type="ORF">B0J11DRAFT_504864</name>
</gene>
<feature type="region of interest" description="Disordered" evidence="1">
    <location>
        <begin position="43"/>
        <end position="74"/>
    </location>
</feature>
<reference evidence="2" key="1">
    <citation type="journal article" date="2021" name="Nat. Commun.">
        <title>Genetic determinants of endophytism in the Arabidopsis root mycobiome.</title>
        <authorList>
            <person name="Mesny F."/>
            <person name="Miyauchi S."/>
            <person name="Thiergart T."/>
            <person name="Pickel B."/>
            <person name="Atanasova L."/>
            <person name="Karlsson M."/>
            <person name="Huettel B."/>
            <person name="Barry K.W."/>
            <person name="Haridas S."/>
            <person name="Chen C."/>
            <person name="Bauer D."/>
            <person name="Andreopoulos W."/>
            <person name="Pangilinan J."/>
            <person name="LaButti K."/>
            <person name="Riley R."/>
            <person name="Lipzen A."/>
            <person name="Clum A."/>
            <person name="Drula E."/>
            <person name="Henrissat B."/>
            <person name="Kohler A."/>
            <person name="Grigoriev I.V."/>
            <person name="Martin F.M."/>
            <person name="Hacquard S."/>
        </authorList>
    </citation>
    <scope>NUCLEOTIDE SEQUENCE</scope>
    <source>
        <strain evidence="2">MPI-CAGE-CH-0243</strain>
    </source>
</reference>
<name>A0A9P9IRE1_9PLEO</name>
<feature type="compositionally biased region" description="Low complexity" evidence="1">
    <location>
        <begin position="207"/>
        <end position="216"/>
    </location>
</feature>
<dbReference type="EMBL" id="JAGMWT010000005">
    <property type="protein sequence ID" value="KAH7128389.1"/>
    <property type="molecule type" value="Genomic_DNA"/>
</dbReference>
<evidence type="ECO:0000256" key="1">
    <source>
        <dbReference type="SAM" id="MobiDB-lite"/>
    </source>
</evidence>